<dbReference type="Pfam" id="PF06602">
    <property type="entry name" value="Myotub-related"/>
    <property type="match status" value="1"/>
</dbReference>
<dbReference type="InterPro" id="IPR010569">
    <property type="entry name" value="Myotubularin-like_Pase_dom"/>
</dbReference>
<sequence>MKIESADPSFESNSVEFENHQDHVIENHYEVSSYNHSIEKSPKSFEEKALNCSHLSSNHVNNDIELKNLATETSDYGLKKEKFATEETKKFDSKNVNAEKSSRFDEQESSFLDTSISLLAGESIKFQENTKHYSICLTNYRFHVKFYNNLKNYSQYSYSSSASPLQGRDSKQEQLFCLPINNIDSVEVRDLYFLTIFTKYIESFVITFQDTESAIVWHKRLSDIQNDDVKDLFCFKFYENLNISQESSVLNDSRLKDMILVNRNVIQMYENSYSRIFLKEFNRMQFNKKFWRISKVNENFNFCNSYPEYFIVPREMNDESLNNVAGFRYSRRIPVVVWRSKDNGCVILRSSQPIVGWLGYRNDKDEKMLKIILKICIRDSRRNLEQNKLTLSNNHQSINGIKTSQNDRFIKGTISNGPESSIFNVCNVDSVSGDDKLMNGNASKELDSTSSSKDEISHNHCNIHPNEDKDVVSTTINSSISNSNHTNMNGNIYYQSTEKLITDDDHDNKLLILDARSYTAAFANRAMGGGCECPEYYTNCDVQFMGLNNIHSIRKSFYALRYICESSQIDNSKVFQFISWWTLLDNTKWLHNLASLLKAAVVVVDAISIQERPVLVHCSDGWDRTPQVVALAELMLDPYYRTIDGFMILIEKEWLQFGHKFADRSRSSTLNIDPNERCPVFLQWVDCVHQLLKQFPSEFEFNVLYLVKLVYHSYSCLFGTFNCNNIQERREHNFYKKTISLWSYFELNKNYFINYLYSPKEEILRPSCRIKDIIFWNEVYVPTSNTTNLTSKAAMIACNGICNTNSLDTESLFMPQKNVFQSPEKLQNHLSCDEMDANLSNFDHSHSKCDLNRFASCESLNKTILNDYVSRITENSSCLENSDKSIRHYMSDSCLVKKISFNDKSFNLPYIINNHALINLDFENNVIDQKSNAKSSGKKTKKRFSFNQKEINDQIDDNGENGDRFTGNIDCSHPNQSDNLKCSNTSKQTLFDIDGQIIDLNETETQLEQLISYHKRMIRCLLHRLKFK</sequence>
<evidence type="ECO:0000259" key="6">
    <source>
        <dbReference type="PROSITE" id="PS51339"/>
    </source>
</evidence>
<evidence type="ECO:0000256" key="1">
    <source>
        <dbReference type="ARBA" id="ARBA00007471"/>
    </source>
</evidence>
<organism evidence="7 8">
    <name type="scientific">Sarcoptes scabiei</name>
    <name type="common">Itch mite</name>
    <name type="synonym">Acarus scabiei</name>
    <dbReference type="NCBI Taxonomy" id="52283"/>
    <lineage>
        <taxon>Eukaryota</taxon>
        <taxon>Metazoa</taxon>
        <taxon>Ecdysozoa</taxon>
        <taxon>Arthropoda</taxon>
        <taxon>Chelicerata</taxon>
        <taxon>Arachnida</taxon>
        <taxon>Acari</taxon>
        <taxon>Acariformes</taxon>
        <taxon>Sarcoptiformes</taxon>
        <taxon>Astigmata</taxon>
        <taxon>Psoroptidia</taxon>
        <taxon>Sarcoptoidea</taxon>
        <taxon>Sarcoptidae</taxon>
        <taxon>Sarcoptinae</taxon>
        <taxon>Sarcoptes</taxon>
    </lineage>
</organism>
<dbReference type="GO" id="GO:0046856">
    <property type="term" value="P:phosphatidylinositol dephosphorylation"/>
    <property type="evidence" value="ECO:0007669"/>
    <property type="project" value="TreeGrafter"/>
</dbReference>
<dbReference type="PROSITE" id="PS51339">
    <property type="entry name" value="PPASE_MYOTUBULARIN"/>
    <property type="match status" value="1"/>
</dbReference>
<dbReference type="InterPro" id="IPR016130">
    <property type="entry name" value="Tyr_Pase_AS"/>
</dbReference>
<dbReference type="PANTHER" id="PTHR10807:SF75">
    <property type="entry name" value="PHOSPHATIDYLINOSITOL-3-PHOSPHATE PHOSPHATASE"/>
    <property type="match status" value="1"/>
</dbReference>
<dbReference type="VEuPathDB" id="VectorBase:SSCA005884"/>
<evidence type="ECO:0000256" key="2">
    <source>
        <dbReference type="ARBA" id="ARBA00023098"/>
    </source>
</evidence>
<protein>
    <submittedName>
        <fullName evidence="7">Myotubularin-like protein</fullName>
    </submittedName>
</protein>
<dbReference type="Proteomes" id="UP000616769">
    <property type="component" value="Unassembled WGS sequence"/>
</dbReference>
<feature type="domain" description="Myotubularin phosphatase" evidence="6">
    <location>
        <begin position="271"/>
        <end position="780"/>
    </location>
</feature>
<evidence type="ECO:0000256" key="5">
    <source>
        <dbReference type="SAM" id="MobiDB-lite"/>
    </source>
</evidence>
<dbReference type="GO" id="GO:0005737">
    <property type="term" value="C:cytoplasm"/>
    <property type="evidence" value="ECO:0007669"/>
    <property type="project" value="TreeGrafter"/>
</dbReference>
<feature type="compositionally biased region" description="Basic and acidic residues" evidence="5">
    <location>
        <begin position="444"/>
        <end position="458"/>
    </location>
</feature>
<feature type="region of interest" description="Disordered" evidence="5">
    <location>
        <begin position="437"/>
        <end position="468"/>
    </location>
</feature>
<evidence type="ECO:0000313" key="8">
    <source>
        <dbReference type="Proteomes" id="UP000616769"/>
    </source>
</evidence>
<dbReference type="SMART" id="SM00404">
    <property type="entry name" value="PTPc_motif"/>
    <property type="match status" value="1"/>
</dbReference>
<dbReference type="InterPro" id="IPR030564">
    <property type="entry name" value="Myotubularin"/>
</dbReference>
<feature type="binding site" evidence="4">
    <location>
        <begin position="549"/>
        <end position="550"/>
    </location>
    <ligand>
        <name>substrate</name>
    </ligand>
</feature>
<gene>
    <name evidence="7" type="ORF">QR98_0009570</name>
</gene>
<feature type="active site" description="Phosphocysteine intermediate" evidence="3">
    <location>
        <position position="618"/>
    </location>
</feature>
<feature type="binding site" evidence="4">
    <location>
        <begin position="618"/>
        <end position="624"/>
    </location>
    <ligand>
        <name>substrate</name>
    </ligand>
</feature>
<dbReference type="GO" id="GO:0016020">
    <property type="term" value="C:membrane"/>
    <property type="evidence" value="ECO:0007669"/>
    <property type="project" value="TreeGrafter"/>
</dbReference>
<dbReference type="GO" id="GO:0019903">
    <property type="term" value="F:protein phosphatase binding"/>
    <property type="evidence" value="ECO:0007669"/>
    <property type="project" value="TreeGrafter"/>
</dbReference>
<dbReference type="GO" id="GO:0004438">
    <property type="term" value="F:phosphatidylinositol-3-phosphate phosphatase activity"/>
    <property type="evidence" value="ECO:0007669"/>
    <property type="project" value="TreeGrafter"/>
</dbReference>
<proteinExistence type="inferred from homology"/>
<dbReference type="AlphaFoldDB" id="A0A131ZUS1"/>
<dbReference type="GO" id="GO:0052629">
    <property type="term" value="F:phosphatidylinositol-3,5-bisphosphate 3-phosphatase activity"/>
    <property type="evidence" value="ECO:0007669"/>
    <property type="project" value="TreeGrafter"/>
</dbReference>
<dbReference type="PROSITE" id="PS00383">
    <property type="entry name" value="TYR_PHOSPHATASE_1"/>
    <property type="match status" value="1"/>
</dbReference>
<keyword evidence="2" id="KW-0443">Lipid metabolism</keyword>
<accession>A0A131ZUS1</accession>
<dbReference type="OrthoDB" id="6510903at2759"/>
<dbReference type="PANTHER" id="PTHR10807">
    <property type="entry name" value="MYOTUBULARIN-RELATED"/>
    <property type="match status" value="1"/>
</dbReference>
<dbReference type="SUPFAM" id="SSF52799">
    <property type="entry name" value="(Phosphotyrosine protein) phosphatases II"/>
    <property type="match status" value="1"/>
</dbReference>
<comment type="similarity">
    <text evidence="1">Belongs to the protein-tyrosine phosphatase family. Non-receptor class myotubularin subfamily.</text>
</comment>
<dbReference type="InterPro" id="IPR003595">
    <property type="entry name" value="Tyr_Pase_cat"/>
</dbReference>
<name>A0A131ZUS1_SARSC</name>
<dbReference type="GO" id="GO:0010506">
    <property type="term" value="P:regulation of autophagy"/>
    <property type="evidence" value="ECO:0007669"/>
    <property type="project" value="TreeGrafter"/>
</dbReference>
<comment type="caution">
    <text evidence="7">The sequence shown here is derived from an EMBL/GenBank/DDBJ whole genome shotgun (WGS) entry which is preliminary data.</text>
</comment>
<evidence type="ECO:0000256" key="3">
    <source>
        <dbReference type="PIRSR" id="PIRSR630564-1"/>
    </source>
</evidence>
<dbReference type="EMBL" id="JXLN01002203">
    <property type="protein sequence ID" value="KPM02542.1"/>
    <property type="molecule type" value="Genomic_DNA"/>
</dbReference>
<dbReference type="InterPro" id="IPR029021">
    <property type="entry name" value="Prot-tyrosine_phosphatase-like"/>
</dbReference>
<evidence type="ECO:0000313" key="7">
    <source>
        <dbReference type="EMBL" id="KPM02542.1"/>
    </source>
</evidence>
<reference evidence="7 8" key="1">
    <citation type="journal article" date="2015" name="Parasit. Vectors">
        <title>Draft genome of the scabies mite.</title>
        <authorList>
            <person name="Rider S.D.Jr."/>
            <person name="Morgan M.S."/>
            <person name="Arlian L.G."/>
        </authorList>
    </citation>
    <scope>NUCLEOTIDE SEQUENCE [LARGE SCALE GENOMIC DNA]</scope>
    <source>
        <strain evidence="7">Arlian Lab</strain>
    </source>
</reference>
<evidence type="ECO:0000256" key="4">
    <source>
        <dbReference type="PIRSR" id="PIRSR630564-2"/>
    </source>
</evidence>